<sequence>MCSLFYIDETILEKLKAFATEMDSEAKNVCLGRDVRPTERALILKWNGKGICLSGIKWGYPGIQKSGVLINARVESVLEKKIFANGIRYHRAVIPARHFYEWNGRKEKNTFESRDGEILYMAGFLDIIENEEHFVILTTEANASTKPVHDRMPLILRQDQIEDWLRDEKAAEAMLCQTPEELKRQADYEQMTLFPM</sequence>
<keyword evidence="3" id="KW-0227">DNA damage</keyword>
<evidence type="ECO:0000256" key="1">
    <source>
        <dbReference type="ARBA" id="ARBA00008136"/>
    </source>
</evidence>
<organism evidence="9 10">
    <name type="scientific">Sellimonas catena</name>
    <dbReference type="NCBI Taxonomy" id="2994035"/>
    <lineage>
        <taxon>Bacteria</taxon>
        <taxon>Bacillati</taxon>
        <taxon>Bacillota</taxon>
        <taxon>Clostridia</taxon>
        <taxon>Lachnospirales</taxon>
        <taxon>Lachnospiraceae</taxon>
        <taxon>Sellimonas</taxon>
    </lineage>
</organism>
<dbReference type="SUPFAM" id="SSF143081">
    <property type="entry name" value="BB1717-like"/>
    <property type="match status" value="1"/>
</dbReference>
<dbReference type="GO" id="GO:0016829">
    <property type="term" value="F:lyase activity"/>
    <property type="evidence" value="ECO:0007669"/>
    <property type="project" value="UniProtKB-KW"/>
</dbReference>
<gene>
    <name evidence="9" type="ORF">Selli2_21500</name>
</gene>
<dbReference type="GO" id="GO:0106300">
    <property type="term" value="P:protein-DNA covalent cross-linking repair"/>
    <property type="evidence" value="ECO:0007669"/>
    <property type="project" value="InterPro"/>
</dbReference>
<evidence type="ECO:0000256" key="8">
    <source>
        <dbReference type="RuleBase" id="RU364100"/>
    </source>
</evidence>
<dbReference type="GO" id="GO:0003697">
    <property type="term" value="F:single-stranded DNA binding"/>
    <property type="evidence" value="ECO:0007669"/>
    <property type="project" value="InterPro"/>
</dbReference>
<comment type="similarity">
    <text evidence="1 8">Belongs to the SOS response-associated peptidase family.</text>
</comment>
<comment type="caution">
    <text evidence="9">The sequence shown here is derived from an EMBL/GenBank/DDBJ whole genome shotgun (WGS) entry which is preliminary data.</text>
</comment>
<dbReference type="RefSeq" id="WP_281845462.1">
    <property type="nucleotide sequence ID" value="NZ_BSCH01000013.1"/>
</dbReference>
<keyword evidence="7" id="KW-0456">Lyase</keyword>
<reference evidence="9" key="3">
    <citation type="journal article" date="2023" name="Int. J. Syst. Evol. Microbiol.">
        <title>Sellimonas catena sp. nov., isolated from human faeces.</title>
        <authorList>
            <person name="Hisatomi A."/>
            <person name="Ohkuma M."/>
            <person name="Sakamoto M."/>
        </authorList>
    </citation>
    <scope>NUCLEOTIDE SEQUENCE</scope>
    <source>
        <strain evidence="9">18CBH55</strain>
    </source>
</reference>
<dbReference type="EMBL" id="BSCH01000013">
    <property type="protein sequence ID" value="GLG90723.1"/>
    <property type="molecule type" value="Genomic_DNA"/>
</dbReference>
<evidence type="ECO:0000256" key="3">
    <source>
        <dbReference type="ARBA" id="ARBA00022763"/>
    </source>
</evidence>
<dbReference type="Proteomes" id="UP001145094">
    <property type="component" value="Unassembled WGS sequence"/>
</dbReference>
<evidence type="ECO:0000313" key="9">
    <source>
        <dbReference type="EMBL" id="GLG90723.1"/>
    </source>
</evidence>
<evidence type="ECO:0000256" key="5">
    <source>
        <dbReference type="ARBA" id="ARBA00023124"/>
    </source>
</evidence>
<reference evidence="9" key="1">
    <citation type="submission" date="2022-11" db="EMBL/GenBank/DDBJ databases">
        <title>Draft genome sequence of Sellimonas catena strain 18CBH55.</title>
        <authorList>
            <person name="Atsushi H."/>
            <person name="Moriya O."/>
            <person name="Mitsuo S."/>
        </authorList>
    </citation>
    <scope>NUCLEOTIDE SEQUENCE</scope>
    <source>
        <strain evidence="9">18CBH55</strain>
    </source>
</reference>
<dbReference type="EC" id="3.4.-.-" evidence="8"/>
<dbReference type="GO" id="GO:0008233">
    <property type="term" value="F:peptidase activity"/>
    <property type="evidence" value="ECO:0007669"/>
    <property type="project" value="UniProtKB-KW"/>
</dbReference>
<evidence type="ECO:0000256" key="6">
    <source>
        <dbReference type="ARBA" id="ARBA00023125"/>
    </source>
</evidence>
<dbReference type="Gene3D" id="3.90.1680.10">
    <property type="entry name" value="SOS response associated peptidase-like"/>
    <property type="match status" value="1"/>
</dbReference>
<dbReference type="InterPro" id="IPR036590">
    <property type="entry name" value="SRAP-like"/>
</dbReference>
<dbReference type="InterPro" id="IPR003738">
    <property type="entry name" value="SRAP"/>
</dbReference>
<accession>A0A9W6CAZ0</accession>
<dbReference type="PANTHER" id="PTHR13604:SF0">
    <property type="entry name" value="ABASIC SITE PROCESSING PROTEIN HMCES"/>
    <property type="match status" value="1"/>
</dbReference>
<keyword evidence="6" id="KW-0238">DNA-binding</keyword>
<dbReference type="GO" id="GO:0006508">
    <property type="term" value="P:proteolysis"/>
    <property type="evidence" value="ECO:0007669"/>
    <property type="project" value="UniProtKB-KW"/>
</dbReference>
<dbReference type="Pfam" id="PF02586">
    <property type="entry name" value="SRAP"/>
    <property type="match status" value="1"/>
</dbReference>
<dbReference type="AlphaFoldDB" id="A0A9W6CAZ0"/>
<evidence type="ECO:0000313" key="10">
    <source>
        <dbReference type="Proteomes" id="UP001145094"/>
    </source>
</evidence>
<name>A0A9W6CAZ0_9FIRM</name>
<protein>
    <recommendedName>
        <fullName evidence="8">Abasic site processing protein</fullName>
        <ecNumber evidence="8">3.4.-.-</ecNumber>
    </recommendedName>
</protein>
<evidence type="ECO:0000256" key="4">
    <source>
        <dbReference type="ARBA" id="ARBA00022801"/>
    </source>
</evidence>
<proteinExistence type="inferred from homology"/>
<keyword evidence="4 8" id="KW-0378">Hydrolase</keyword>
<keyword evidence="5" id="KW-0190">Covalent protein-DNA linkage</keyword>
<reference evidence="9" key="2">
    <citation type="submission" date="2022-11" db="EMBL/GenBank/DDBJ databases">
        <title>Draft genome sequence of Sellimonas catena strain 18CBH55.</title>
        <authorList>
            <person name="Hisatomi A."/>
            <person name="Ohkuma M."/>
            <person name="Sakamoto M."/>
        </authorList>
    </citation>
    <scope>NUCLEOTIDE SEQUENCE</scope>
    <source>
        <strain evidence="9">18CBH55</strain>
    </source>
</reference>
<dbReference type="PANTHER" id="PTHR13604">
    <property type="entry name" value="DC12-RELATED"/>
    <property type="match status" value="1"/>
</dbReference>
<evidence type="ECO:0000256" key="2">
    <source>
        <dbReference type="ARBA" id="ARBA00022670"/>
    </source>
</evidence>
<keyword evidence="2 8" id="KW-0645">Protease</keyword>
<evidence type="ECO:0000256" key="7">
    <source>
        <dbReference type="ARBA" id="ARBA00023239"/>
    </source>
</evidence>